<keyword evidence="6" id="KW-1185">Reference proteome</keyword>
<sequence length="54" mass="6160">MNIAWVAILPVALLTIALACFLIFYVIKNSKHNTHKTIDPKPTEQFDFKKDDSV</sequence>
<feature type="compositionally biased region" description="Basic and acidic residues" evidence="1">
    <location>
        <begin position="36"/>
        <end position="54"/>
    </location>
</feature>
<reference evidence="4 6" key="2">
    <citation type="submission" date="2019-03" db="EMBL/GenBank/DDBJ databases">
        <title>Genomic Encyclopedia of Type Strains, Phase IV (KMG-IV): sequencing the most valuable type-strain genomes for metagenomic binning, comparative biology and taxonomic classification.</title>
        <authorList>
            <person name="Goeker M."/>
        </authorList>
    </citation>
    <scope>NUCLEOTIDE SEQUENCE [LARGE SCALE GENOMIC DNA]</scope>
    <source>
        <strain evidence="4 6">DSM 20580</strain>
    </source>
</reference>
<dbReference type="EMBL" id="UGNP01000001">
    <property type="protein sequence ID" value="STX10391.1"/>
    <property type="molecule type" value="Genomic_DNA"/>
</dbReference>
<feature type="region of interest" description="Disordered" evidence="1">
    <location>
        <begin position="33"/>
        <end position="54"/>
    </location>
</feature>
<keyword evidence="2" id="KW-1133">Transmembrane helix</keyword>
<feature type="transmembrane region" description="Helical" evidence="2">
    <location>
        <begin position="6"/>
        <end position="27"/>
    </location>
</feature>
<dbReference type="EMBL" id="SNZG01000036">
    <property type="protein sequence ID" value="TDR34721.1"/>
    <property type="molecule type" value="Genomic_DNA"/>
</dbReference>
<name>A0A8B4QCC4_9BACL</name>
<dbReference type="Proteomes" id="UP000294641">
    <property type="component" value="Unassembled WGS sequence"/>
</dbReference>
<evidence type="ECO:0000313" key="4">
    <source>
        <dbReference type="EMBL" id="TDR34721.1"/>
    </source>
</evidence>
<evidence type="ECO:0000313" key="6">
    <source>
        <dbReference type="Proteomes" id="UP000294641"/>
    </source>
</evidence>
<organism evidence="3 5">
    <name type="scientific">Kurthia zopfii</name>
    <dbReference type="NCBI Taxonomy" id="1650"/>
    <lineage>
        <taxon>Bacteria</taxon>
        <taxon>Bacillati</taxon>
        <taxon>Bacillota</taxon>
        <taxon>Bacilli</taxon>
        <taxon>Bacillales</taxon>
        <taxon>Caryophanaceae</taxon>
        <taxon>Kurthia</taxon>
    </lineage>
</organism>
<evidence type="ECO:0000313" key="3">
    <source>
        <dbReference type="EMBL" id="STX10391.1"/>
    </source>
</evidence>
<gene>
    <name evidence="4" type="ORF">DFR61_1365</name>
    <name evidence="3" type="ORF">NCTC10597_02114</name>
</gene>
<proteinExistence type="predicted"/>
<protein>
    <recommendedName>
        <fullName evidence="7">YtzI protein</fullName>
    </recommendedName>
</protein>
<accession>A0A8B4QCC4</accession>
<keyword evidence="2" id="KW-0472">Membrane</keyword>
<evidence type="ECO:0000256" key="1">
    <source>
        <dbReference type="SAM" id="MobiDB-lite"/>
    </source>
</evidence>
<evidence type="ECO:0008006" key="7">
    <source>
        <dbReference type="Google" id="ProtNLM"/>
    </source>
</evidence>
<keyword evidence="2" id="KW-0812">Transmembrane</keyword>
<reference evidence="3 5" key="1">
    <citation type="submission" date="2018-06" db="EMBL/GenBank/DDBJ databases">
        <authorList>
            <consortium name="Pathogen Informatics"/>
            <person name="Doyle S."/>
        </authorList>
    </citation>
    <scope>NUCLEOTIDE SEQUENCE [LARGE SCALE GENOMIC DNA]</scope>
    <source>
        <strain evidence="3 5">NCTC10597</strain>
    </source>
</reference>
<evidence type="ECO:0000313" key="5">
    <source>
        <dbReference type="Proteomes" id="UP000254330"/>
    </source>
</evidence>
<comment type="caution">
    <text evidence="3">The sequence shown here is derived from an EMBL/GenBank/DDBJ whole genome shotgun (WGS) entry which is preliminary data.</text>
</comment>
<dbReference type="AlphaFoldDB" id="A0A8B4QCC4"/>
<evidence type="ECO:0000256" key="2">
    <source>
        <dbReference type="SAM" id="Phobius"/>
    </source>
</evidence>
<dbReference type="RefSeq" id="WP_166636135.1">
    <property type="nucleotide sequence ID" value="NZ_BJUE01000087.1"/>
</dbReference>
<dbReference type="Proteomes" id="UP000254330">
    <property type="component" value="Unassembled WGS sequence"/>
</dbReference>